<evidence type="ECO:0000256" key="1">
    <source>
        <dbReference type="SAM" id="MobiDB-lite"/>
    </source>
</evidence>
<evidence type="ECO:0000313" key="2">
    <source>
        <dbReference type="EMBL" id="CAB0007715.1"/>
    </source>
</evidence>
<dbReference type="AlphaFoldDB" id="A0A6H5GTI4"/>
<feature type="region of interest" description="Disordered" evidence="1">
    <location>
        <begin position="1"/>
        <end position="57"/>
    </location>
</feature>
<feature type="compositionally biased region" description="Basic and acidic residues" evidence="1">
    <location>
        <begin position="39"/>
        <end position="50"/>
    </location>
</feature>
<evidence type="ECO:0000313" key="3">
    <source>
        <dbReference type="Proteomes" id="UP000479000"/>
    </source>
</evidence>
<gene>
    <name evidence="2" type="ORF">NTEN_LOCUS12981</name>
</gene>
<dbReference type="EMBL" id="CADCXU010019304">
    <property type="protein sequence ID" value="CAB0007715.1"/>
    <property type="molecule type" value="Genomic_DNA"/>
</dbReference>
<name>A0A6H5GTI4_9HEMI</name>
<dbReference type="Proteomes" id="UP000479000">
    <property type="component" value="Unassembled WGS sequence"/>
</dbReference>
<protein>
    <submittedName>
        <fullName evidence="2">Uncharacterized protein</fullName>
    </submittedName>
</protein>
<organism evidence="2 3">
    <name type="scientific">Nesidiocoris tenuis</name>
    <dbReference type="NCBI Taxonomy" id="355587"/>
    <lineage>
        <taxon>Eukaryota</taxon>
        <taxon>Metazoa</taxon>
        <taxon>Ecdysozoa</taxon>
        <taxon>Arthropoda</taxon>
        <taxon>Hexapoda</taxon>
        <taxon>Insecta</taxon>
        <taxon>Pterygota</taxon>
        <taxon>Neoptera</taxon>
        <taxon>Paraneoptera</taxon>
        <taxon>Hemiptera</taxon>
        <taxon>Heteroptera</taxon>
        <taxon>Panheteroptera</taxon>
        <taxon>Cimicomorpha</taxon>
        <taxon>Miridae</taxon>
        <taxon>Dicyphina</taxon>
        <taxon>Nesidiocoris</taxon>
    </lineage>
</organism>
<sequence length="57" mass="6457">LKYTDIKFQSPLQESGSVHDETSSSGNKDDDDDDDEDDLKAPHHDSERLKAFNVSNY</sequence>
<accession>A0A6H5GTI4</accession>
<reference evidence="2 3" key="1">
    <citation type="submission" date="2020-02" db="EMBL/GenBank/DDBJ databases">
        <authorList>
            <person name="Ferguson B K."/>
        </authorList>
    </citation>
    <scope>NUCLEOTIDE SEQUENCE [LARGE SCALE GENOMIC DNA]</scope>
</reference>
<feature type="compositionally biased region" description="Acidic residues" evidence="1">
    <location>
        <begin position="29"/>
        <end position="38"/>
    </location>
</feature>
<feature type="non-terminal residue" evidence="2">
    <location>
        <position position="1"/>
    </location>
</feature>
<keyword evidence="3" id="KW-1185">Reference proteome</keyword>
<proteinExistence type="predicted"/>